<feature type="domain" description="Fibronectin type-III" evidence="4">
    <location>
        <begin position="172"/>
        <end position="259"/>
    </location>
</feature>
<dbReference type="InterPro" id="IPR050713">
    <property type="entry name" value="RTP_Phos/Ushers"/>
</dbReference>
<keyword evidence="5" id="KW-0378">Hydrolase</keyword>
<accession>A0A918KV42</accession>
<feature type="region of interest" description="Disordered" evidence="3">
    <location>
        <begin position="1"/>
        <end position="35"/>
    </location>
</feature>
<name>A0A918KV42_9ACTN</name>
<keyword evidence="6" id="KW-1185">Reference proteome</keyword>
<dbReference type="PANTHER" id="PTHR46957">
    <property type="entry name" value="CYTOKINE RECEPTOR"/>
    <property type="match status" value="1"/>
</dbReference>
<dbReference type="InterPro" id="IPR003961">
    <property type="entry name" value="FN3_dom"/>
</dbReference>
<keyword evidence="2" id="KW-0119">Carbohydrate metabolism</keyword>
<dbReference type="CDD" id="cd00063">
    <property type="entry name" value="FN3"/>
    <property type="match status" value="2"/>
</dbReference>
<dbReference type="InterPro" id="IPR013783">
    <property type="entry name" value="Ig-like_fold"/>
</dbReference>
<feature type="compositionally biased region" description="Low complexity" evidence="3">
    <location>
        <begin position="24"/>
        <end position="35"/>
    </location>
</feature>
<sequence length="372" mass="38369">MRRVPASSPAGPHRAAPHEGVPRGGVPRRAAPRGGAPLRAVPLLRAVLLGGALLLTASCGPAGRDAAATARPPAAPRGVTAAAGSATTVHVMWNRAAAEPRVATYEVYRGTTKVEEVPGAEHMVDVTGLKPSTAYVFTVRARGADGTAGPRSDEVRATTHAAGAADRRAPSRPGDPSGEAAGGRAVRLSWQPSTDDRGVVSYDVHQGDTKIHSVGGGQTATVVTGLRPGTRYTFTVRARDAADNVSAPSEAVRLTTAAGPDDGRGTAPTRFRATTHRADGAYYLDLSWVPPDTDGVVTEYQVHLDGRPVTSVVYGGTAPRDRAEYSFYVGRGAGAGHRVRIRARLPDGTWGGFSPERTVTTGKGAGTNGGTG</sequence>
<comment type="caution">
    <text evidence="5">The sequence shown here is derived from an EMBL/GenBank/DDBJ whole genome shotgun (WGS) entry which is preliminary data.</text>
</comment>
<dbReference type="GO" id="GO:0016798">
    <property type="term" value="F:hydrolase activity, acting on glycosyl bonds"/>
    <property type="evidence" value="ECO:0007669"/>
    <property type="project" value="UniProtKB-KW"/>
</dbReference>
<dbReference type="Pfam" id="PF00041">
    <property type="entry name" value="fn3"/>
    <property type="match status" value="2"/>
</dbReference>
<dbReference type="PROSITE" id="PS50853">
    <property type="entry name" value="FN3"/>
    <property type="match status" value="2"/>
</dbReference>
<dbReference type="InterPro" id="IPR036116">
    <property type="entry name" value="FN3_sf"/>
</dbReference>
<evidence type="ECO:0000259" key="4">
    <source>
        <dbReference type="PROSITE" id="PS50853"/>
    </source>
</evidence>
<dbReference type="AlphaFoldDB" id="A0A918KV42"/>
<keyword evidence="1" id="KW-0326">Glycosidase</keyword>
<reference evidence="5" key="2">
    <citation type="submission" date="2020-09" db="EMBL/GenBank/DDBJ databases">
        <authorList>
            <person name="Sun Q."/>
            <person name="Ohkuma M."/>
        </authorList>
    </citation>
    <scope>NUCLEOTIDE SEQUENCE</scope>
    <source>
        <strain evidence="5">JCM 4790</strain>
    </source>
</reference>
<feature type="region of interest" description="Disordered" evidence="3">
    <location>
        <begin position="349"/>
        <end position="372"/>
    </location>
</feature>
<feature type="compositionally biased region" description="Gly residues" evidence="3">
    <location>
        <begin position="363"/>
        <end position="372"/>
    </location>
</feature>
<dbReference type="GO" id="GO:0016020">
    <property type="term" value="C:membrane"/>
    <property type="evidence" value="ECO:0007669"/>
    <property type="project" value="UniProtKB-SubCell"/>
</dbReference>
<dbReference type="PANTHER" id="PTHR46957:SF3">
    <property type="entry name" value="CYTOKINE RECEPTOR"/>
    <property type="match status" value="1"/>
</dbReference>
<evidence type="ECO:0000256" key="1">
    <source>
        <dbReference type="ARBA" id="ARBA00023295"/>
    </source>
</evidence>
<evidence type="ECO:0000256" key="2">
    <source>
        <dbReference type="ARBA" id="ARBA00023326"/>
    </source>
</evidence>
<dbReference type="Proteomes" id="UP000619244">
    <property type="component" value="Unassembled WGS sequence"/>
</dbReference>
<proteinExistence type="predicted"/>
<feature type="domain" description="Fibronectin type-III" evidence="4">
    <location>
        <begin position="75"/>
        <end position="162"/>
    </location>
</feature>
<reference evidence="5" key="1">
    <citation type="journal article" date="2014" name="Int. J. Syst. Evol. Microbiol.">
        <title>Complete genome sequence of Corynebacterium casei LMG S-19264T (=DSM 44701T), isolated from a smear-ripened cheese.</title>
        <authorList>
            <consortium name="US DOE Joint Genome Institute (JGI-PGF)"/>
            <person name="Walter F."/>
            <person name="Albersmeier A."/>
            <person name="Kalinowski J."/>
            <person name="Ruckert C."/>
        </authorList>
    </citation>
    <scope>NUCLEOTIDE SEQUENCE</scope>
    <source>
        <strain evidence="5">JCM 4790</strain>
    </source>
</reference>
<dbReference type="RefSeq" id="WP_190190919.1">
    <property type="nucleotide sequence ID" value="NZ_BMVU01000013.1"/>
</dbReference>
<dbReference type="SMART" id="SM00060">
    <property type="entry name" value="FN3"/>
    <property type="match status" value="3"/>
</dbReference>
<keyword evidence="2" id="KW-0624">Polysaccharide degradation</keyword>
<dbReference type="Gene3D" id="2.60.40.10">
    <property type="entry name" value="Immunoglobulins"/>
    <property type="match status" value="2"/>
</dbReference>
<dbReference type="SUPFAM" id="SSF49265">
    <property type="entry name" value="Fibronectin type III"/>
    <property type="match status" value="2"/>
</dbReference>
<evidence type="ECO:0000313" key="6">
    <source>
        <dbReference type="Proteomes" id="UP000619244"/>
    </source>
</evidence>
<protein>
    <submittedName>
        <fullName evidence="5">Hydrolase</fullName>
    </submittedName>
</protein>
<gene>
    <name evidence="5" type="ORF">GCM10010358_32200</name>
</gene>
<dbReference type="GO" id="GO:0000272">
    <property type="term" value="P:polysaccharide catabolic process"/>
    <property type="evidence" value="ECO:0007669"/>
    <property type="project" value="UniProtKB-KW"/>
</dbReference>
<dbReference type="EMBL" id="BMVU01000013">
    <property type="protein sequence ID" value="GGX75498.1"/>
    <property type="molecule type" value="Genomic_DNA"/>
</dbReference>
<feature type="region of interest" description="Disordered" evidence="3">
    <location>
        <begin position="144"/>
        <end position="189"/>
    </location>
</feature>
<organism evidence="5 6">
    <name type="scientific">Streptomyces minutiscleroticus</name>
    <dbReference type="NCBI Taxonomy" id="68238"/>
    <lineage>
        <taxon>Bacteria</taxon>
        <taxon>Bacillati</taxon>
        <taxon>Actinomycetota</taxon>
        <taxon>Actinomycetes</taxon>
        <taxon>Kitasatosporales</taxon>
        <taxon>Streptomycetaceae</taxon>
        <taxon>Streptomyces</taxon>
    </lineage>
</organism>
<evidence type="ECO:0000313" key="5">
    <source>
        <dbReference type="EMBL" id="GGX75498.1"/>
    </source>
</evidence>
<evidence type="ECO:0000256" key="3">
    <source>
        <dbReference type="SAM" id="MobiDB-lite"/>
    </source>
</evidence>